<organism evidence="2 3">
    <name type="scientific">Metarhizium humberi</name>
    <dbReference type="NCBI Taxonomy" id="2596975"/>
    <lineage>
        <taxon>Eukaryota</taxon>
        <taxon>Fungi</taxon>
        <taxon>Dikarya</taxon>
        <taxon>Ascomycota</taxon>
        <taxon>Pezizomycotina</taxon>
        <taxon>Sordariomycetes</taxon>
        <taxon>Hypocreomycetidae</taxon>
        <taxon>Hypocreales</taxon>
        <taxon>Clavicipitaceae</taxon>
        <taxon>Metarhizium</taxon>
    </lineage>
</organism>
<dbReference type="PANTHER" id="PTHR30344:SF4">
    <property type="entry name" value="CYCLASE, PUTATIVE (AFU_ORTHOLOGUE AFUA_6G11580)-RELATED"/>
    <property type="match status" value="1"/>
</dbReference>
<evidence type="ECO:0000313" key="2">
    <source>
        <dbReference type="EMBL" id="KAH0594122.1"/>
    </source>
</evidence>
<reference evidence="2 3" key="1">
    <citation type="submission" date="2020-07" db="EMBL/GenBank/DDBJ databases">
        <title>Metarhizium humberi genome.</title>
        <authorList>
            <person name="Lysoe E."/>
        </authorList>
    </citation>
    <scope>NUCLEOTIDE SEQUENCE [LARGE SCALE GENOMIC DNA]</scope>
    <source>
        <strain evidence="2 3">ESALQ1638</strain>
    </source>
</reference>
<proteinExistence type="inferred from homology"/>
<dbReference type="AlphaFoldDB" id="A0A9P8S4U0"/>
<dbReference type="EMBL" id="JACEFI010000017">
    <property type="protein sequence ID" value="KAH0594122.1"/>
    <property type="molecule type" value="Genomic_DNA"/>
</dbReference>
<dbReference type="Pfam" id="PF10282">
    <property type="entry name" value="Lactonase"/>
    <property type="match status" value="1"/>
</dbReference>
<protein>
    <recommendedName>
        <fullName evidence="4">Muconate cycloisomerase 1</fullName>
    </recommendedName>
</protein>
<evidence type="ECO:0000256" key="1">
    <source>
        <dbReference type="ARBA" id="ARBA00005564"/>
    </source>
</evidence>
<evidence type="ECO:0000313" key="3">
    <source>
        <dbReference type="Proteomes" id="UP000764110"/>
    </source>
</evidence>
<keyword evidence="3" id="KW-1185">Reference proteome</keyword>
<sequence length="414" mass="44459">MQRAAENPANLGNATGAGDALDFYVGTFNLPYIFSLRFNPNGNQLHVLRITNAIGPHSWLSLSPDQRTLYATAWTKPTCSVAAYRNHGSTQQLELLGSRPVRNKPGYVTGSSSHIFSVGGPTGEVFRVEHGGGIGPLVQELDFAGDQQEADAPKAPDAVPHGDFGGLRHGAHGCDLGPDGRTLYVADIGRNCTWTFSVDDTGRRVLHDQRRHAAPRDDDGPRHAWPHPNGDVLYVVQEHSSIVDVFRIQRDAQGAVAALRHAQAASLLPEGKNARDYWADEVRLSGTSGGAGPEYLFASTRGLESRTRGYVCAFALNRDGTLKRTAAVDIWETPTSGGIANAIEPAPWPVRLAHSDLPQHIMAMTDSEAGKVFVLGFDGAKISMVSSITLEAPAGEDDHQGLVEPATAVWVRPS</sequence>
<dbReference type="InterPro" id="IPR015943">
    <property type="entry name" value="WD40/YVTN_repeat-like_dom_sf"/>
</dbReference>
<dbReference type="PANTHER" id="PTHR30344">
    <property type="entry name" value="6-PHOSPHOGLUCONOLACTONASE-RELATED"/>
    <property type="match status" value="1"/>
</dbReference>
<dbReference type="Proteomes" id="UP000764110">
    <property type="component" value="Unassembled WGS sequence"/>
</dbReference>
<dbReference type="InterPro" id="IPR019405">
    <property type="entry name" value="Lactonase_7-beta_prop"/>
</dbReference>
<evidence type="ECO:0008006" key="4">
    <source>
        <dbReference type="Google" id="ProtNLM"/>
    </source>
</evidence>
<dbReference type="GO" id="GO:0017057">
    <property type="term" value="F:6-phosphogluconolactonase activity"/>
    <property type="evidence" value="ECO:0007669"/>
    <property type="project" value="TreeGrafter"/>
</dbReference>
<accession>A0A9P8S4U0</accession>
<gene>
    <name evidence="2" type="ORF">MHUMG1_07961</name>
</gene>
<dbReference type="InterPro" id="IPR050282">
    <property type="entry name" value="Cycloisomerase_2"/>
</dbReference>
<dbReference type="SUPFAM" id="SSF75011">
    <property type="entry name" value="3-carboxy-cis,cis-mucoante lactonizing enzyme"/>
    <property type="match status" value="1"/>
</dbReference>
<name>A0A9P8S4U0_9HYPO</name>
<comment type="caution">
    <text evidence="2">The sequence shown here is derived from an EMBL/GenBank/DDBJ whole genome shotgun (WGS) entry which is preliminary data.</text>
</comment>
<comment type="similarity">
    <text evidence="1">Belongs to the cycloisomerase 2 family.</text>
</comment>
<dbReference type="Gene3D" id="2.130.10.10">
    <property type="entry name" value="YVTN repeat-like/Quinoprotein amine dehydrogenase"/>
    <property type="match status" value="1"/>
</dbReference>